<organism evidence="1">
    <name type="scientific">Arundo donax</name>
    <name type="common">Giant reed</name>
    <name type="synonym">Donax arundinaceus</name>
    <dbReference type="NCBI Taxonomy" id="35708"/>
    <lineage>
        <taxon>Eukaryota</taxon>
        <taxon>Viridiplantae</taxon>
        <taxon>Streptophyta</taxon>
        <taxon>Embryophyta</taxon>
        <taxon>Tracheophyta</taxon>
        <taxon>Spermatophyta</taxon>
        <taxon>Magnoliopsida</taxon>
        <taxon>Liliopsida</taxon>
        <taxon>Poales</taxon>
        <taxon>Poaceae</taxon>
        <taxon>PACMAD clade</taxon>
        <taxon>Arundinoideae</taxon>
        <taxon>Arundineae</taxon>
        <taxon>Arundo</taxon>
    </lineage>
</organism>
<reference evidence="1" key="2">
    <citation type="journal article" date="2015" name="Data Brief">
        <title>Shoot transcriptome of the giant reed, Arundo donax.</title>
        <authorList>
            <person name="Barrero R.A."/>
            <person name="Guerrero F.D."/>
            <person name="Moolhuijzen P."/>
            <person name="Goolsby J.A."/>
            <person name="Tidwell J."/>
            <person name="Bellgard S.E."/>
            <person name="Bellgard M.I."/>
        </authorList>
    </citation>
    <scope>NUCLEOTIDE SEQUENCE</scope>
    <source>
        <tissue evidence="1">Shoot tissue taken approximately 20 cm above the soil surface</tissue>
    </source>
</reference>
<sequence length="83" mass="9201">MAITARGDPLHLATIDLASSTESGYCTRKFIVLQNTFFMNRSRTSMFPRLLSLNMFLSSPEQCLAISSTPVVTMIHLAIFVMG</sequence>
<name>A0A0A9C1P8_ARUDO</name>
<dbReference type="EMBL" id="GBRH01227701">
    <property type="protein sequence ID" value="JAD70194.1"/>
    <property type="molecule type" value="Transcribed_RNA"/>
</dbReference>
<reference evidence="1" key="1">
    <citation type="submission" date="2014-09" db="EMBL/GenBank/DDBJ databases">
        <authorList>
            <person name="Magalhaes I.L.F."/>
            <person name="Oliveira U."/>
            <person name="Santos F.R."/>
            <person name="Vidigal T.H.D.A."/>
            <person name="Brescovit A.D."/>
            <person name="Santos A.J."/>
        </authorList>
    </citation>
    <scope>NUCLEOTIDE SEQUENCE</scope>
    <source>
        <tissue evidence="1">Shoot tissue taken approximately 20 cm above the soil surface</tissue>
    </source>
</reference>
<evidence type="ECO:0000313" key="1">
    <source>
        <dbReference type="EMBL" id="JAD70194.1"/>
    </source>
</evidence>
<accession>A0A0A9C1P8</accession>
<dbReference type="AlphaFoldDB" id="A0A0A9C1P8"/>
<proteinExistence type="predicted"/>
<protein>
    <submittedName>
        <fullName evidence="1">Uncharacterized protein</fullName>
    </submittedName>
</protein>